<dbReference type="CDD" id="cd03784">
    <property type="entry name" value="GT1_Gtf-like"/>
    <property type="match status" value="1"/>
</dbReference>
<feature type="compositionally biased region" description="Low complexity" evidence="1">
    <location>
        <begin position="503"/>
        <end position="518"/>
    </location>
</feature>
<comment type="caution">
    <text evidence="2">The sequence shown here is derived from an EMBL/GenBank/DDBJ whole genome shotgun (WGS) entry which is preliminary data.</text>
</comment>
<evidence type="ECO:0000256" key="1">
    <source>
        <dbReference type="SAM" id="MobiDB-lite"/>
    </source>
</evidence>
<accession>A0A2W2EB26</accession>
<evidence type="ECO:0000313" key="3">
    <source>
        <dbReference type="Proteomes" id="UP000248749"/>
    </source>
</evidence>
<protein>
    <recommendedName>
        <fullName evidence="4">Glycosyl transferase</fullName>
    </recommendedName>
</protein>
<organism evidence="2 3">
    <name type="scientific">Micromonospora deserti</name>
    <dbReference type="NCBI Taxonomy" id="2070366"/>
    <lineage>
        <taxon>Bacteria</taxon>
        <taxon>Bacillati</taxon>
        <taxon>Actinomycetota</taxon>
        <taxon>Actinomycetes</taxon>
        <taxon>Micromonosporales</taxon>
        <taxon>Micromonosporaceae</taxon>
        <taxon>Micromonospora</taxon>
    </lineage>
</organism>
<dbReference type="Proteomes" id="UP000248749">
    <property type="component" value="Unassembled WGS sequence"/>
</dbReference>
<reference evidence="2 3" key="1">
    <citation type="submission" date="2018-01" db="EMBL/GenBank/DDBJ databases">
        <title>Draft genome sequence of Salinispora sp. 13K206.</title>
        <authorList>
            <person name="Sahin N."/>
            <person name="Saygin H."/>
            <person name="Ay H."/>
        </authorList>
    </citation>
    <scope>NUCLEOTIDE SEQUENCE [LARGE SCALE GENOMIC DNA]</scope>
    <source>
        <strain evidence="2 3">13K206</strain>
    </source>
</reference>
<dbReference type="EMBL" id="POUB01000015">
    <property type="protein sequence ID" value="PZG02054.1"/>
    <property type="molecule type" value="Genomic_DNA"/>
</dbReference>
<dbReference type="Gene3D" id="3.40.50.2000">
    <property type="entry name" value="Glycogen Phosphorylase B"/>
    <property type="match status" value="2"/>
</dbReference>
<name>A0A2W2EB26_9ACTN</name>
<dbReference type="InterPro" id="IPR002213">
    <property type="entry name" value="UDP_glucos_trans"/>
</dbReference>
<dbReference type="Pfam" id="PF00201">
    <property type="entry name" value="UDPGT"/>
    <property type="match status" value="1"/>
</dbReference>
<gene>
    <name evidence="2" type="ORF">C1I99_04490</name>
</gene>
<evidence type="ECO:0008006" key="4">
    <source>
        <dbReference type="Google" id="ProtNLM"/>
    </source>
</evidence>
<dbReference type="SUPFAM" id="SSF53756">
    <property type="entry name" value="UDP-Glycosyltransferase/glycogen phosphorylase"/>
    <property type="match status" value="1"/>
</dbReference>
<evidence type="ECO:0000313" key="2">
    <source>
        <dbReference type="EMBL" id="PZG02054.1"/>
    </source>
</evidence>
<proteinExistence type="predicted"/>
<dbReference type="PANTHER" id="PTHR48050">
    <property type="entry name" value="STEROL 3-BETA-GLUCOSYLTRANSFERASE"/>
    <property type="match status" value="1"/>
</dbReference>
<dbReference type="GO" id="GO:0017000">
    <property type="term" value="P:antibiotic biosynthetic process"/>
    <property type="evidence" value="ECO:0007669"/>
    <property type="project" value="UniProtKB-ARBA"/>
</dbReference>
<dbReference type="PANTHER" id="PTHR48050:SF13">
    <property type="entry name" value="STEROL 3-BETA-GLUCOSYLTRANSFERASE UGT80A2"/>
    <property type="match status" value="1"/>
</dbReference>
<keyword evidence="3" id="KW-1185">Reference proteome</keyword>
<dbReference type="GO" id="GO:0008194">
    <property type="term" value="F:UDP-glycosyltransferase activity"/>
    <property type="evidence" value="ECO:0007669"/>
    <property type="project" value="InterPro"/>
</dbReference>
<feature type="region of interest" description="Disordered" evidence="1">
    <location>
        <begin position="474"/>
        <end position="518"/>
    </location>
</feature>
<dbReference type="InterPro" id="IPR050426">
    <property type="entry name" value="Glycosyltransferase_28"/>
</dbReference>
<sequence>MVGTPLGALGLICHVDTPCPRLARFSCGRTRTRLRIGSGTGQGLICRSTSARLGSRARSDTSPVARGTGLMPAKKIMVFTIPNDGHLNILKRMIRQHQAAYDFQLVLVDRRNTPPDLSDVTHRVVTLERSRQFLNTPASQVFQRVDALLDDCVRVARSFDPDLIIYDFCALEGHFVARILGIPSWCSIPGLMGPFTHCAYLAANLSSAVNQRAIQSIQQRFSLDICQPGLEIISNCLHIPAEVNLLWSYPAVTPADFRHNREDATYRFAGYLSDGYRRAEGPVGPPTVYLSFGTEVMDNLWLTQEATRVGVRTCVAALAQRWKSDPIQVVFATQGKTVLDHYPPNWAVHDKVDQQEVLSRADVFVTHGGSNSFHEAILLQVPMVVVPFFGDQILVAQRADDLGIGIGVVTDDSIDKEKSKRLLNADLVDRIDEAVIQVLATDKYRRSFDALPLEATAPLSGLVEETVAEAPAATVPGQDLPGHDLGPDWEAALSAPSSHTGVDPTGRTAAATTDRGPR</sequence>
<dbReference type="AlphaFoldDB" id="A0A2W2EB26"/>